<accession>A0A7I9UWS4</accession>
<dbReference type="RefSeq" id="WP_161926591.1">
    <property type="nucleotide sequence ID" value="NZ_BJOU01000001.1"/>
</dbReference>
<comment type="caution">
    <text evidence="1">The sequence shown here is derived from an EMBL/GenBank/DDBJ whole genome shotgun (WGS) entry which is preliminary data.</text>
</comment>
<proteinExistence type="predicted"/>
<evidence type="ECO:0000313" key="2">
    <source>
        <dbReference type="Proteomes" id="UP000444980"/>
    </source>
</evidence>
<gene>
    <name evidence="1" type="ORF">nbrc107697_12690</name>
</gene>
<keyword evidence="2" id="KW-1185">Reference proteome</keyword>
<protein>
    <submittedName>
        <fullName evidence="1">Uncharacterized protein</fullName>
    </submittedName>
</protein>
<organism evidence="1 2">
    <name type="scientific">Gordonia crocea</name>
    <dbReference type="NCBI Taxonomy" id="589162"/>
    <lineage>
        <taxon>Bacteria</taxon>
        <taxon>Bacillati</taxon>
        <taxon>Actinomycetota</taxon>
        <taxon>Actinomycetes</taxon>
        <taxon>Mycobacteriales</taxon>
        <taxon>Gordoniaceae</taxon>
        <taxon>Gordonia</taxon>
    </lineage>
</organism>
<dbReference type="Proteomes" id="UP000444980">
    <property type="component" value="Unassembled WGS sequence"/>
</dbReference>
<evidence type="ECO:0000313" key="1">
    <source>
        <dbReference type="EMBL" id="GED97230.1"/>
    </source>
</evidence>
<dbReference type="EMBL" id="BJOU01000001">
    <property type="protein sequence ID" value="GED97230.1"/>
    <property type="molecule type" value="Genomic_DNA"/>
</dbReference>
<name>A0A7I9UWS4_9ACTN</name>
<sequence length="159" mass="16239">MTEAQRIVGVDLDAFAADAGLLRSAAGELRYQWADTVALRANAGTTKLAGTADDDPLAVLAALPDKLRADLEVLDGIRSAVEAAWQGVTAVCERVARVAAETLGGAADTFPEDPDSVDGPVLDPAESAGLIVGTAHAGVEQIDRALGELDGELVLIGGH</sequence>
<dbReference type="AlphaFoldDB" id="A0A7I9UWS4"/>
<reference evidence="2" key="1">
    <citation type="submission" date="2019-06" db="EMBL/GenBank/DDBJ databases">
        <title>Gordonia isolated from sludge of a wastewater treatment plant.</title>
        <authorList>
            <person name="Tamura T."/>
            <person name="Aoyama K."/>
            <person name="Kang Y."/>
            <person name="Saito S."/>
            <person name="Akiyama N."/>
            <person name="Yazawa K."/>
            <person name="Gonoi T."/>
            <person name="Mikami Y."/>
        </authorList>
    </citation>
    <scope>NUCLEOTIDE SEQUENCE [LARGE SCALE GENOMIC DNA]</scope>
    <source>
        <strain evidence="2">NBRC 107697</strain>
    </source>
</reference>